<evidence type="ECO:0000259" key="8">
    <source>
        <dbReference type="Pfam" id="PF09335"/>
    </source>
</evidence>
<comment type="similarity">
    <text evidence="2 7">Belongs to the DedA family.</text>
</comment>
<dbReference type="InterPro" id="IPR032818">
    <property type="entry name" value="DedA-like"/>
</dbReference>
<reference evidence="9" key="1">
    <citation type="submission" date="2024-06" db="EMBL/GenBank/DDBJ databases">
        <title>Draft Genome Sequence of Deinococcus sonorensis Type Strain KR-87, a Biofilm Producing Representative of the Genus Deinococcus.</title>
        <authorList>
            <person name="Boren L.S."/>
            <person name="Grosso R.A."/>
            <person name="Hugenberg-Cox A.N."/>
            <person name="Hill J.T.E."/>
            <person name="Albert C.M."/>
            <person name="Tuohy J.M."/>
        </authorList>
    </citation>
    <scope>NUCLEOTIDE SEQUENCE</scope>
    <source>
        <strain evidence="9">KR-87</strain>
    </source>
</reference>
<feature type="transmembrane region" description="Helical" evidence="7">
    <location>
        <begin position="146"/>
        <end position="167"/>
    </location>
</feature>
<evidence type="ECO:0000256" key="5">
    <source>
        <dbReference type="ARBA" id="ARBA00022989"/>
    </source>
</evidence>
<comment type="subcellular location">
    <subcellularLocation>
        <location evidence="1 7">Cell membrane</location>
        <topology evidence="1 7">Multi-pass membrane protein</topology>
    </subcellularLocation>
</comment>
<accession>A0AAU7U7N6</accession>
<keyword evidence="6 7" id="KW-0472">Membrane</keyword>
<dbReference type="RefSeq" id="WP_350242386.1">
    <property type="nucleotide sequence ID" value="NZ_CP158299.1"/>
</dbReference>
<dbReference type="EMBL" id="CP158299">
    <property type="protein sequence ID" value="XBV84348.1"/>
    <property type="molecule type" value="Genomic_DNA"/>
</dbReference>
<comment type="caution">
    <text evidence="7">Lacks conserved residue(s) required for the propagation of feature annotation.</text>
</comment>
<feature type="domain" description="VTT" evidence="8">
    <location>
        <begin position="45"/>
        <end position="161"/>
    </location>
</feature>
<evidence type="ECO:0000313" key="9">
    <source>
        <dbReference type="EMBL" id="XBV84348.1"/>
    </source>
</evidence>
<dbReference type="AlphaFoldDB" id="A0AAU7U7N6"/>
<evidence type="ECO:0000256" key="1">
    <source>
        <dbReference type="ARBA" id="ARBA00004651"/>
    </source>
</evidence>
<keyword evidence="5 7" id="KW-1133">Transmembrane helix</keyword>
<evidence type="ECO:0000256" key="2">
    <source>
        <dbReference type="ARBA" id="ARBA00010792"/>
    </source>
</evidence>
<evidence type="ECO:0000256" key="6">
    <source>
        <dbReference type="ARBA" id="ARBA00023136"/>
    </source>
</evidence>
<keyword evidence="4 7" id="KW-0812">Transmembrane</keyword>
<evidence type="ECO:0000256" key="7">
    <source>
        <dbReference type="RuleBase" id="RU367016"/>
    </source>
</evidence>
<dbReference type="Pfam" id="PF09335">
    <property type="entry name" value="VTT_dom"/>
    <property type="match status" value="1"/>
</dbReference>
<sequence>MDLHALSQVFSLDHFLHWLNTLNPLWVHVVNALLLVAEGIGLPGIPFEISMLASGLLVHQHQTTLLESVLWGGLGNWVGNLIGFELGGRIMNRLPERLRGSMGVPEVQRWMARSGPWVVIISRWFGAIRTPFILYAKAAGMPLRTYALYSLLGALSWTAAWQIGLWYFGSVFIELWHRYQWYVIGGGVVVGLIIWLVMSRRKPQTPAS</sequence>
<proteinExistence type="inferred from homology"/>
<feature type="transmembrane region" description="Helical" evidence="7">
    <location>
        <begin position="25"/>
        <end position="45"/>
    </location>
</feature>
<feature type="transmembrane region" description="Helical" evidence="7">
    <location>
        <begin position="179"/>
        <end position="198"/>
    </location>
</feature>
<organism evidence="9">
    <name type="scientific">Deinococcus sonorensis KR-87</name>
    <dbReference type="NCBI Taxonomy" id="694439"/>
    <lineage>
        <taxon>Bacteria</taxon>
        <taxon>Thermotogati</taxon>
        <taxon>Deinococcota</taxon>
        <taxon>Deinococci</taxon>
        <taxon>Deinococcales</taxon>
        <taxon>Deinococcaceae</taxon>
        <taxon>Deinococcus</taxon>
    </lineage>
</organism>
<protein>
    <submittedName>
        <fullName evidence="9">VTT domain-containing protein</fullName>
    </submittedName>
</protein>
<name>A0AAU7U7N6_9DEIO</name>
<dbReference type="InterPro" id="IPR032816">
    <property type="entry name" value="VTT_dom"/>
</dbReference>
<dbReference type="PANTHER" id="PTHR30353">
    <property type="entry name" value="INNER MEMBRANE PROTEIN DEDA-RELATED"/>
    <property type="match status" value="1"/>
</dbReference>
<dbReference type="GO" id="GO:0005886">
    <property type="term" value="C:plasma membrane"/>
    <property type="evidence" value="ECO:0007669"/>
    <property type="project" value="UniProtKB-SubCell"/>
</dbReference>
<evidence type="ECO:0000256" key="4">
    <source>
        <dbReference type="ARBA" id="ARBA00022692"/>
    </source>
</evidence>
<dbReference type="KEGG" id="dsc:ABOD76_12945"/>
<dbReference type="PANTHER" id="PTHR30353:SF15">
    <property type="entry name" value="INNER MEMBRANE PROTEIN YABI"/>
    <property type="match status" value="1"/>
</dbReference>
<keyword evidence="3 7" id="KW-1003">Cell membrane</keyword>
<gene>
    <name evidence="9" type="ORF">ABOD76_12945</name>
</gene>
<evidence type="ECO:0000256" key="3">
    <source>
        <dbReference type="ARBA" id="ARBA00022475"/>
    </source>
</evidence>